<keyword evidence="8 23" id="KW-0812">Transmembrane</keyword>
<dbReference type="STRING" id="2018661.A0A2A2J872"/>
<dbReference type="Pfam" id="PF01926">
    <property type="entry name" value="MMR_HSR1"/>
    <property type="match status" value="1"/>
</dbReference>
<dbReference type="CDD" id="cd14858">
    <property type="entry name" value="TrmE_N"/>
    <property type="match status" value="1"/>
</dbReference>
<evidence type="ECO:0000256" key="12">
    <source>
        <dbReference type="ARBA" id="ARBA00022989"/>
    </source>
</evidence>
<evidence type="ECO:0000256" key="23">
    <source>
        <dbReference type="SAM" id="Phobius"/>
    </source>
</evidence>
<dbReference type="PROSITE" id="PS50001">
    <property type="entry name" value="SH2"/>
    <property type="match status" value="1"/>
</dbReference>
<dbReference type="InterPro" id="IPR036860">
    <property type="entry name" value="SH2_dom_sf"/>
</dbReference>
<feature type="domain" description="SH2" evidence="24">
    <location>
        <begin position="1880"/>
        <end position="1982"/>
    </location>
</feature>
<evidence type="ECO:0000259" key="25">
    <source>
        <dbReference type="PROSITE" id="PS50225"/>
    </source>
</evidence>
<dbReference type="EMBL" id="LIAE01010619">
    <property type="protein sequence ID" value="PAV57811.1"/>
    <property type="molecule type" value="Genomic_DNA"/>
</dbReference>
<dbReference type="GO" id="GO:0005743">
    <property type="term" value="C:mitochondrial inner membrane"/>
    <property type="evidence" value="ECO:0007669"/>
    <property type="project" value="UniProtKB-SubCell"/>
</dbReference>
<dbReference type="NCBIfam" id="TIGR00450">
    <property type="entry name" value="mnmE_trmE_thdF"/>
    <property type="match status" value="1"/>
</dbReference>
<dbReference type="InterPro" id="IPR001496">
    <property type="entry name" value="SOCS_box"/>
</dbReference>
<comment type="similarity">
    <text evidence="4">Belongs to the Mediator complex subunit 23 family.</text>
</comment>
<dbReference type="InterPro" id="IPR018948">
    <property type="entry name" value="GTP-bd_TrmE_N"/>
</dbReference>
<feature type="transmembrane region" description="Helical" evidence="23">
    <location>
        <begin position="166"/>
        <end position="186"/>
    </location>
</feature>
<dbReference type="PANTHER" id="PTHR12691:SF10">
    <property type="entry name" value="MEDIATOR OF RNA POLYMERASE II TRANSCRIPTION SUBUNIT 23"/>
    <property type="match status" value="1"/>
</dbReference>
<keyword evidence="16 23" id="KW-0472">Membrane</keyword>
<evidence type="ECO:0000256" key="13">
    <source>
        <dbReference type="ARBA" id="ARBA00023015"/>
    </source>
</evidence>
<dbReference type="GO" id="GO:0005667">
    <property type="term" value="C:transcription regulator complex"/>
    <property type="evidence" value="ECO:0007669"/>
    <property type="project" value="TreeGrafter"/>
</dbReference>
<dbReference type="InterPro" id="IPR006073">
    <property type="entry name" value="GTP-bd"/>
</dbReference>
<feature type="transmembrane region" description="Helical" evidence="23">
    <location>
        <begin position="242"/>
        <end position="260"/>
    </location>
</feature>
<dbReference type="Gene3D" id="3.40.50.300">
    <property type="entry name" value="P-loop containing nucleotide triphosphate hydrolases"/>
    <property type="match status" value="1"/>
</dbReference>
<evidence type="ECO:0000256" key="5">
    <source>
        <dbReference type="ARBA" id="ARBA00011043"/>
    </source>
</evidence>
<evidence type="ECO:0000313" key="26">
    <source>
        <dbReference type="EMBL" id="PAV57811.1"/>
    </source>
</evidence>
<keyword evidence="20" id="KW-0727">SH2 domain</keyword>
<feature type="domain" description="SOCS box" evidence="25">
    <location>
        <begin position="1977"/>
        <end position="2030"/>
    </location>
</feature>
<evidence type="ECO:0000256" key="17">
    <source>
        <dbReference type="ARBA" id="ARBA00023163"/>
    </source>
</evidence>
<evidence type="ECO:0000256" key="6">
    <source>
        <dbReference type="ARBA" id="ARBA00019696"/>
    </source>
</evidence>
<evidence type="ECO:0000256" key="2">
    <source>
        <dbReference type="ARBA" id="ARBA00004448"/>
    </source>
</evidence>
<evidence type="ECO:0000256" key="8">
    <source>
        <dbReference type="ARBA" id="ARBA00022692"/>
    </source>
</evidence>
<dbReference type="InterPro" id="IPR005225">
    <property type="entry name" value="Small_GTP-bd"/>
</dbReference>
<dbReference type="InterPro" id="IPR027368">
    <property type="entry name" value="MnmE_dom2"/>
</dbReference>
<dbReference type="Pfam" id="PF00017">
    <property type="entry name" value="SH2"/>
    <property type="match status" value="1"/>
</dbReference>
<name>A0A2A2J872_9BILA</name>
<evidence type="ECO:0000256" key="1">
    <source>
        <dbReference type="ARBA" id="ARBA00004123"/>
    </source>
</evidence>
<dbReference type="Gene3D" id="3.30.505.10">
    <property type="entry name" value="SH2 domain"/>
    <property type="match status" value="1"/>
</dbReference>
<feature type="region of interest" description="Disordered" evidence="22">
    <location>
        <begin position="296"/>
        <end position="330"/>
    </location>
</feature>
<dbReference type="Proteomes" id="UP000218231">
    <property type="component" value="Unassembled WGS sequence"/>
</dbReference>
<evidence type="ECO:0000256" key="7">
    <source>
        <dbReference type="ARBA" id="ARBA00022448"/>
    </source>
</evidence>
<comment type="similarity">
    <text evidence="5 21">Belongs to the TRAFAC class TrmE-Era-EngA-EngB-Septin-like GTPase superfamily. TrmE GTPase family.</text>
</comment>
<dbReference type="Pfam" id="PF03650">
    <property type="entry name" value="MPC"/>
    <property type="match status" value="1"/>
</dbReference>
<dbReference type="InterPro" id="IPR025867">
    <property type="entry name" value="MnmE_helical"/>
</dbReference>
<dbReference type="NCBIfam" id="NF003661">
    <property type="entry name" value="PRK05291.1-3"/>
    <property type="match status" value="1"/>
</dbReference>
<dbReference type="Pfam" id="PF10396">
    <property type="entry name" value="TrmE_N"/>
    <property type="match status" value="1"/>
</dbReference>
<sequence length="2505" mass="283324">MAHRMLYQALCKVGDRVVYPALPAFAKPAWNHPAGPKTVFFWAPTIKWCLIGAGLADLARPADKLSASQNTALAGTGFIWTRYCLVITPINYYLSSVNFFVGCIGLTQLIRVAYYRRMEENGSCDLTCIASIVVVGLMWGATNPFLRMASASTSNADKNRDAKQSATSVCSRVASFIGSFILLLLDWRFSLPFALNQLASIVFQILVVYLPVSLVVPCVNAIQVASSAATSQLLGESRPSMQTAVGCLLVTFGVFIMMSCKTCDDKTRALTIIPKHLTWPLHPQICLLPANQAREQPNASSSEREQSIQQSLSQLSQQQHSGGTSASASLSNSAYESKTGIMRFRQAVINYVENNTLKYFFPNDIDRSTDVLGVLATVLLHNMEDPERDVIVEALVSLVTDYKDPSDPMQKTKRSTYEKVIDEILRYAYSEGALGLNRTVHGLILTSDFSLYTPLNLEKWRFIEECIPKLDYKGIQILIRTILINQFKDVPLVLSSEQMRQLTPIENMLLRLLDRENNALPAIFSMTEASRGSIVRSANIFPRLTATLSHLNAMFRPIADLTYVVGRPFMFPLPGHPAFLAAAPAWKMESDCNKISHKPAYLPYRPELKQPQVYTLYMLLKQPRGKEYLSNIIRQVSPHSLHTSPWEPLLSVFVCDVMCEAERLPENAEIPRYQWENLLSIFLHFVQIQHITISHIFKVLSSILEKTTYRRARDEVMWLALQLIGSFPALLNKETITEAARLYNVLFNEEVVWTGASDHPLKLTRFLAAACMWNILDGTDGLPQASSSLQVQVDFIRSKVDTADSEQALLAVLANAYRSDSNVYKNVKQAFAFWLIGPPNEELHFISYNRTVINKFAPIQTQYLDSLTMRAKNHVYIVCTSALQKSSFQLSRLPSPALIDTMARLVQTMEFDFSAKSFITLVVRTLQGAVCHQPLEGARESCYIFYEILCYRIPNIAIPVHARLYHIIMQTITAMITLPYTMPVEYMQQNIPPGSQSFSTCSLSAFHLYSVFEQTLIRQWAWTSHADLLYCAISFFHRQCATGIISLHFYFPPGKQLKPELMPYGPEEFKRASHIGLLLINPNYYSQTQEQQNNVVPPSAEISRMFFISLLRAMKIMGVETTPDCELFTAINQAYKWPASQFLSFPPEVYKLAQPESEEKIRDDEMKIKETVNRDFLAWQGMHTPTFMDYMLEPLKQGRSPLTIFCIVHQVLCEDIRRGSDIRNVVYSILEMYQPKHIQMATNALVEYVIALMNTSTNKTEEDLIIRVLMQLVFEWQLLPFDRLLNSLVLHPVTDRQSQLALAIVSAFCSDQCEPLTNRLNFYLQNVPPRRDNNQGEFFRRLAEYHHNFPELTYSEMRRRIEEPNLIDSNVHMPIYYGSLVERLLPIIDYTLARALELGTNDAFFVPIMSTFSKLYRYHPSPIQFVYTILFTLHEHIGNQERARNLTMHILAPSKSWSEESLLTQSFIAYNHQRSSHEQVIADLVDRLIQSSEFLTAPPAFCAQDWRFAEFPPATQTLYLACIELMASPYKPEIMVPAMINYLYGRRHKRPYSVLNAMALILTALPAIYGKVLQEEFLAAIDSEQLEDLRFEDIVLDNFEENMLLNMPNRAMIISVMLQAFWQHSHMVSISKYAGEYVTEIFKKVTTENGLWYVLRLAMPLLQRCQDTRDRHKQIFDIFNVARQLMNKLAELSEAGVEFVHQNEICDLLYHLKYTFIGDFLRRDAEASFSRLNPKMRERLKFFTSLQSSSSSSTAGSKHHDEDIVSKLSTSVRPEGVLSASVSAVGGVSSSSHLGSLSRTASDAGTVGMQSMQGMGMSSSNSSLMDMQLQSQTITSAQQHQALSSRNSGFINESMNGECVEPIAGCSNDLSNSDVKQCPWYWGDIKWKDAERLLLLCSNGTFLLRDSHSDRFLFTVSYKINEKVYHSRIRLNDGFVNVKGTNCAVRLLEQEIEKSRSGERHMLMHKRGAEAEASEVQLTQPLSRLQLLPSLQYLCRLHIRLHFHPVKQMPAALQRLSPKLRTYVSDSKFIIPDLNYCYEILKSHSFPSAMTTIFALSSGALPSAIAVFRVSGNRSLPILQQITRRAKWEPRRLQFVEIIDNRPAAAIAGNRQTSSLIDRAMAVYLPGPATFTGEDTAEIYIHGSRAVASALADRLSAIEDVRHAKRGEFSKRAFFNGKMDLHEVQGLQNLINAETQRQRIVAYSQMRGGHKAVQIRDELADLIGRTFVLMDFGEHVESRIEDVRKDIHPLVVKTEQLLQLARGAEIVHRGLRVVLCGRPNSGKSSLLNALANRSIAIVSELAGTTRDIVETRLEVAGIPVAFTDTAGIWQCDNVVEKEGIRRAKQKLTEADLILLVVEPEMSFAQLDELVDEIQENANEAAPWVLVQNKADLMNDRCNEIAAFEHRRIRNRVQTCALTSEGVGELSRTLESWIGELCPNEQQECLADHALLSCALDELVLAAEATDPAIMCDHLQAAMEAYAEMVGGRVTEQILDNIFSKLCIGK</sequence>
<dbReference type="CDD" id="cd04164">
    <property type="entry name" value="trmE"/>
    <property type="match status" value="1"/>
</dbReference>
<dbReference type="NCBIfam" id="TIGR00231">
    <property type="entry name" value="small_GTP"/>
    <property type="match status" value="1"/>
</dbReference>
<comment type="similarity">
    <text evidence="3">Belongs to the mitochondrial pyruvate carrier (MPC) (TC 2.A.105) family.</text>
</comment>
<dbReference type="SUPFAM" id="SSF52540">
    <property type="entry name" value="P-loop containing nucleoside triphosphate hydrolases"/>
    <property type="match status" value="1"/>
</dbReference>
<dbReference type="SUPFAM" id="SSF55550">
    <property type="entry name" value="SH2 domain"/>
    <property type="match status" value="1"/>
</dbReference>
<keyword evidence="11" id="KW-0999">Mitochondrion inner membrane</keyword>
<keyword evidence="15 21" id="KW-0342">GTP-binding</keyword>
<evidence type="ECO:0000256" key="18">
    <source>
        <dbReference type="ARBA" id="ARBA00023242"/>
    </source>
</evidence>
<organism evidence="26 27">
    <name type="scientific">Diploscapter pachys</name>
    <dbReference type="NCBI Taxonomy" id="2018661"/>
    <lineage>
        <taxon>Eukaryota</taxon>
        <taxon>Metazoa</taxon>
        <taxon>Ecdysozoa</taxon>
        <taxon>Nematoda</taxon>
        <taxon>Chromadorea</taxon>
        <taxon>Rhabditida</taxon>
        <taxon>Rhabditina</taxon>
        <taxon>Rhabditomorpha</taxon>
        <taxon>Rhabditoidea</taxon>
        <taxon>Rhabditidae</taxon>
        <taxon>Diploscapter</taxon>
    </lineage>
</organism>
<evidence type="ECO:0000313" key="27">
    <source>
        <dbReference type="Proteomes" id="UP000218231"/>
    </source>
</evidence>
<keyword evidence="14" id="KW-0496">Mitochondrion</keyword>
<keyword evidence="18" id="KW-0539">Nucleus</keyword>
<evidence type="ECO:0000256" key="14">
    <source>
        <dbReference type="ARBA" id="ARBA00023128"/>
    </source>
</evidence>
<dbReference type="InterPro" id="IPR005336">
    <property type="entry name" value="MPC"/>
</dbReference>
<reference evidence="26 27" key="1">
    <citation type="journal article" date="2017" name="Curr. Biol.">
        <title>Genome architecture and evolution of a unichromosomal asexual nematode.</title>
        <authorList>
            <person name="Fradin H."/>
            <person name="Zegar C."/>
            <person name="Gutwein M."/>
            <person name="Lucas J."/>
            <person name="Kovtun M."/>
            <person name="Corcoran D."/>
            <person name="Baugh L.R."/>
            <person name="Kiontke K."/>
            <person name="Gunsalus K."/>
            <person name="Fitch D.H."/>
            <person name="Piano F."/>
        </authorList>
    </citation>
    <scope>NUCLEOTIDE SEQUENCE [LARGE SCALE GENOMIC DNA]</scope>
    <source>
        <strain evidence="26">PF1309</strain>
    </source>
</reference>
<evidence type="ECO:0000256" key="4">
    <source>
        <dbReference type="ARBA" id="ARBA00010222"/>
    </source>
</evidence>
<dbReference type="InterPro" id="IPR031168">
    <property type="entry name" value="G_TrmE"/>
</dbReference>
<dbReference type="InterPro" id="IPR027417">
    <property type="entry name" value="P-loop_NTPase"/>
</dbReference>
<evidence type="ECO:0000256" key="9">
    <source>
        <dbReference type="ARBA" id="ARBA00022694"/>
    </source>
</evidence>
<dbReference type="PROSITE" id="PS50225">
    <property type="entry name" value="SOCS"/>
    <property type="match status" value="1"/>
</dbReference>
<dbReference type="HAMAP" id="MF_00379">
    <property type="entry name" value="GTPase_MnmE"/>
    <property type="match status" value="1"/>
</dbReference>
<dbReference type="GO" id="GO:0006357">
    <property type="term" value="P:regulation of transcription by RNA polymerase II"/>
    <property type="evidence" value="ECO:0007669"/>
    <property type="project" value="TreeGrafter"/>
</dbReference>
<dbReference type="InterPro" id="IPR018908">
    <property type="entry name" value="TMEM234"/>
</dbReference>
<dbReference type="GO" id="GO:0005525">
    <property type="term" value="F:GTP binding"/>
    <property type="evidence" value="ECO:0007669"/>
    <property type="project" value="UniProtKB-KW"/>
</dbReference>
<evidence type="ECO:0000256" key="20">
    <source>
        <dbReference type="PROSITE-ProRule" id="PRU00191"/>
    </source>
</evidence>
<keyword evidence="27" id="KW-1185">Reference proteome</keyword>
<evidence type="ECO:0000256" key="19">
    <source>
        <dbReference type="ARBA" id="ARBA00031961"/>
    </source>
</evidence>
<comment type="subcellular location">
    <subcellularLocation>
        <location evidence="2">Mitochondrion inner membrane</location>
        <topology evidence="2">Multi-pass membrane protein</topology>
    </subcellularLocation>
    <subcellularLocation>
        <location evidence="1">Nucleus</location>
    </subcellularLocation>
</comment>
<evidence type="ECO:0000256" key="3">
    <source>
        <dbReference type="ARBA" id="ARBA00006416"/>
    </source>
</evidence>
<dbReference type="InterPro" id="IPR027266">
    <property type="entry name" value="TrmE/GcvT-like"/>
</dbReference>
<dbReference type="InterPro" id="IPR004520">
    <property type="entry name" value="GTPase_MnmE"/>
</dbReference>
<dbReference type="Gene3D" id="1.20.120.430">
    <property type="entry name" value="tRNA modification GTPase MnmE domain 2"/>
    <property type="match status" value="1"/>
</dbReference>
<evidence type="ECO:0000256" key="21">
    <source>
        <dbReference type="RuleBase" id="RU003313"/>
    </source>
</evidence>
<keyword evidence="9 21" id="KW-0819">tRNA processing</keyword>
<dbReference type="GO" id="GO:0003924">
    <property type="term" value="F:GTPase activity"/>
    <property type="evidence" value="ECO:0007669"/>
    <property type="project" value="InterPro"/>
</dbReference>
<dbReference type="GO" id="GO:0006400">
    <property type="term" value="P:tRNA modification"/>
    <property type="evidence" value="ECO:0007669"/>
    <property type="project" value="InterPro"/>
</dbReference>
<evidence type="ECO:0000256" key="15">
    <source>
        <dbReference type="ARBA" id="ARBA00023134"/>
    </source>
</evidence>
<dbReference type="GO" id="GO:0016592">
    <property type="term" value="C:mediator complex"/>
    <property type="evidence" value="ECO:0007669"/>
    <property type="project" value="TreeGrafter"/>
</dbReference>
<accession>A0A2A2J872</accession>
<evidence type="ECO:0000256" key="10">
    <source>
        <dbReference type="ARBA" id="ARBA00022741"/>
    </source>
</evidence>
<feature type="transmembrane region" description="Helical" evidence="23">
    <location>
        <begin position="96"/>
        <end position="114"/>
    </location>
</feature>
<dbReference type="Gene3D" id="3.30.1360.120">
    <property type="entry name" value="Probable tRNA modification gtpase trme, domain 1"/>
    <property type="match status" value="1"/>
</dbReference>
<dbReference type="GO" id="GO:0006850">
    <property type="term" value="P:pyruvate import into mitochondria"/>
    <property type="evidence" value="ECO:0007669"/>
    <property type="project" value="InterPro"/>
</dbReference>
<dbReference type="InterPro" id="IPR021629">
    <property type="entry name" value="Mediator_Med23"/>
</dbReference>
<gene>
    <name evidence="26" type="ORF">WR25_20143</name>
</gene>
<dbReference type="Pfam" id="PF11573">
    <property type="entry name" value="Med23"/>
    <property type="match status" value="1"/>
</dbReference>
<evidence type="ECO:0000256" key="16">
    <source>
        <dbReference type="ARBA" id="ARBA00023136"/>
    </source>
</evidence>
<dbReference type="PANTHER" id="PTHR12691">
    <property type="entry name" value="MEDIATOR OF RNA POLYMERASE II TRANSCRIPTION SUBUNIT 23"/>
    <property type="match status" value="1"/>
</dbReference>
<keyword evidence="17" id="KW-0804">Transcription</keyword>
<feature type="transmembrane region" description="Helical" evidence="23">
    <location>
        <begin position="198"/>
        <end position="222"/>
    </location>
</feature>
<evidence type="ECO:0000256" key="11">
    <source>
        <dbReference type="ARBA" id="ARBA00022792"/>
    </source>
</evidence>
<evidence type="ECO:0000256" key="22">
    <source>
        <dbReference type="SAM" id="MobiDB-lite"/>
    </source>
</evidence>
<keyword evidence="10 21" id="KW-0547">Nucleotide-binding</keyword>
<comment type="caution">
    <text evidence="26">The sequence shown here is derived from an EMBL/GenBank/DDBJ whole genome shotgun (WGS) entry which is preliminary data.</text>
</comment>
<feature type="compositionally biased region" description="Low complexity" evidence="22">
    <location>
        <begin position="307"/>
        <end position="319"/>
    </location>
</feature>
<evidence type="ECO:0000259" key="24">
    <source>
        <dbReference type="PROSITE" id="PS50001"/>
    </source>
</evidence>
<dbReference type="GO" id="GO:0010628">
    <property type="term" value="P:positive regulation of gene expression"/>
    <property type="evidence" value="ECO:0007669"/>
    <property type="project" value="TreeGrafter"/>
</dbReference>
<keyword evidence="7" id="KW-0813">Transport</keyword>
<keyword evidence="12 23" id="KW-1133">Transmembrane helix</keyword>
<dbReference type="Pfam" id="PF10639">
    <property type="entry name" value="TMEM234"/>
    <property type="match status" value="1"/>
</dbReference>
<dbReference type="Pfam" id="PF12631">
    <property type="entry name" value="MnmE_helical"/>
    <property type="match status" value="1"/>
</dbReference>
<protein>
    <recommendedName>
        <fullName evidence="6">Mediator of RNA polymerase II transcription subunit 23</fullName>
    </recommendedName>
    <alternativeName>
        <fullName evidence="19">Mediator complex subunit 23</fullName>
    </alternativeName>
</protein>
<dbReference type="SMART" id="SM00252">
    <property type="entry name" value="SH2"/>
    <property type="match status" value="1"/>
</dbReference>
<dbReference type="InterPro" id="IPR000980">
    <property type="entry name" value="SH2"/>
</dbReference>
<dbReference type="OrthoDB" id="9982951at2759"/>
<feature type="compositionally biased region" description="Polar residues" evidence="22">
    <location>
        <begin position="320"/>
        <end position="330"/>
    </location>
</feature>
<keyword evidence="13" id="KW-0805">Transcription regulation</keyword>
<proteinExistence type="inferred from homology"/>
<feature type="transmembrane region" description="Helical" evidence="23">
    <location>
        <begin position="126"/>
        <end position="146"/>
    </location>
</feature>